<dbReference type="AlphaFoldDB" id="A0A1V8M7G0"/>
<sequence length="144" mass="16816">MKRLTQIHIESWLQSALIIKPEILEKLPGFKRRLKWFLNYRPDLAGLVSHWTEPGHGNRRLLSLLRGHRMKKLLLRMLDETEFLSDYGIRSLSRSHLDTPYVFNCCDHLVSVQYQLGESESGIFGGNSNWRGPVWFPVNDLLIT</sequence>
<proteinExistence type="predicted"/>
<organism evidence="1 2">
    <name type="scientific">Methyloprofundus sedimenti</name>
    <dbReference type="NCBI Taxonomy" id="1420851"/>
    <lineage>
        <taxon>Bacteria</taxon>
        <taxon>Pseudomonadati</taxon>
        <taxon>Pseudomonadota</taxon>
        <taxon>Gammaproteobacteria</taxon>
        <taxon>Methylococcales</taxon>
        <taxon>Methylococcaceae</taxon>
        <taxon>Methyloprofundus</taxon>
    </lineage>
</organism>
<name>A0A1V8M7G0_9GAMM</name>
<dbReference type="InterPro" id="IPR008928">
    <property type="entry name" value="6-hairpin_glycosidase_sf"/>
</dbReference>
<dbReference type="InterPro" id="IPR012341">
    <property type="entry name" value="6hp_glycosidase-like_sf"/>
</dbReference>
<dbReference type="RefSeq" id="WP_080522087.1">
    <property type="nucleotide sequence ID" value="NZ_LPUF01000001.1"/>
</dbReference>
<dbReference type="GO" id="GO:0009311">
    <property type="term" value="P:oligosaccharide metabolic process"/>
    <property type="evidence" value="ECO:0007669"/>
    <property type="project" value="InterPro"/>
</dbReference>
<comment type="caution">
    <text evidence="1">The sequence shown here is derived from an EMBL/GenBank/DDBJ whole genome shotgun (WGS) entry which is preliminary data.</text>
</comment>
<evidence type="ECO:0008006" key="3">
    <source>
        <dbReference type="Google" id="ProtNLM"/>
    </source>
</evidence>
<accession>A0A1V8M7G0</accession>
<dbReference type="GO" id="GO:0004573">
    <property type="term" value="F:Glc3Man9GlcNAc2 oligosaccharide glucosidase activity"/>
    <property type="evidence" value="ECO:0007669"/>
    <property type="project" value="InterPro"/>
</dbReference>
<dbReference type="EMBL" id="LPUF01000001">
    <property type="protein sequence ID" value="OQK17479.1"/>
    <property type="molecule type" value="Genomic_DNA"/>
</dbReference>
<dbReference type="OrthoDB" id="9798687at2"/>
<evidence type="ECO:0000313" key="2">
    <source>
        <dbReference type="Proteomes" id="UP000191980"/>
    </source>
</evidence>
<dbReference type="InterPro" id="IPR004888">
    <property type="entry name" value="Glycoside_hydrolase_63"/>
</dbReference>
<gene>
    <name evidence="1" type="ORF">AU255_06260</name>
</gene>
<keyword evidence="2" id="KW-1185">Reference proteome</keyword>
<protein>
    <recommendedName>
        <fullName evidence="3">Glycosyl hydrolase family 63 C-terminal domain-containing protein</fullName>
    </recommendedName>
</protein>
<dbReference type="Proteomes" id="UP000191980">
    <property type="component" value="Unassembled WGS sequence"/>
</dbReference>
<evidence type="ECO:0000313" key="1">
    <source>
        <dbReference type="EMBL" id="OQK17479.1"/>
    </source>
</evidence>
<reference evidence="1 2" key="1">
    <citation type="submission" date="2015-12" db="EMBL/GenBank/DDBJ databases">
        <authorList>
            <person name="Shamseldin A."/>
            <person name="Moawad H."/>
            <person name="Abd El-Rahim W.M."/>
            <person name="Sadowsky M.J."/>
        </authorList>
    </citation>
    <scope>NUCLEOTIDE SEQUENCE [LARGE SCALE GENOMIC DNA]</scope>
    <source>
        <strain evidence="1 2">WF1</strain>
    </source>
</reference>
<dbReference type="Gene3D" id="1.50.10.10">
    <property type="match status" value="1"/>
</dbReference>
<dbReference type="STRING" id="1420851.AU255_06260"/>
<dbReference type="PANTHER" id="PTHR10412">
    <property type="entry name" value="MANNOSYL-OLIGOSACCHARIDE GLUCOSIDASE"/>
    <property type="match status" value="1"/>
</dbReference>
<dbReference type="SUPFAM" id="SSF48208">
    <property type="entry name" value="Six-hairpin glycosidases"/>
    <property type="match status" value="1"/>
</dbReference>
<dbReference type="PANTHER" id="PTHR10412:SF10">
    <property type="entry name" value="GLYCOSYL HYDROLASE FAMILY 63 C-TERMINAL DOMAIN-CONTAINING PROTEIN"/>
    <property type="match status" value="1"/>
</dbReference>